<proteinExistence type="predicted"/>
<dbReference type="EMBL" id="JMPI01000030">
    <property type="protein sequence ID" value="KFC81659.1"/>
    <property type="molecule type" value="Genomic_DNA"/>
</dbReference>
<dbReference type="Pfam" id="PF18668">
    <property type="entry name" value="Tail_spike_N"/>
    <property type="match status" value="1"/>
</dbReference>
<protein>
    <recommendedName>
        <fullName evidence="1">Tail spike TSP1/Gp66 N-terminal domain-containing protein</fullName>
    </recommendedName>
</protein>
<organism evidence="2 3">
    <name type="scientific">Buttiauxella agrestis ATCC 33320</name>
    <dbReference type="NCBI Taxonomy" id="1006004"/>
    <lineage>
        <taxon>Bacteria</taxon>
        <taxon>Pseudomonadati</taxon>
        <taxon>Pseudomonadota</taxon>
        <taxon>Gammaproteobacteria</taxon>
        <taxon>Enterobacterales</taxon>
        <taxon>Enterobacteriaceae</taxon>
        <taxon>Buttiauxella</taxon>
    </lineage>
</organism>
<dbReference type="eggNOG" id="COG2755">
    <property type="taxonomic scope" value="Bacteria"/>
</dbReference>
<evidence type="ECO:0000313" key="3">
    <source>
        <dbReference type="Proteomes" id="UP000028653"/>
    </source>
</evidence>
<evidence type="ECO:0000259" key="1">
    <source>
        <dbReference type="Pfam" id="PF18668"/>
    </source>
</evidence>
<gene>
    <name evidence="2" type="ORF">GBAG_2447</name>
</gene>
<dbReference type="RefSeq" id="WP_034496234.1">
    <property type="nucleotide sequence ID" value="NZ_JMPI01000030.1"/>
</dbReference>
<evidence type="ECO:0000313" key="2">
    <source>
        <dbReference type="EMBL" id="KFC81659.1"/>
    </source>
</evidence>
<dbReference type="InterPro" id="IPR040775">
    <property type="entry name" value="Tail_spike_N"/>
</dbReference>
<reference evidence="2 3" key="1">
    <citation type="submission" date="2014-05" db="EMBL/GenBank/DDBJ databases">
        <title>ATOL: Assembling a taxonomically balanced genome-scale reconstruction of the evolutionary history of the Enterobacteriaceae.</title>
        <authorList>
            <person name="Plunkett G.III."/>
            <person name="Neeno-Eckwall E.C."/>
            <person name="Glasner J.D."/>
            <person name="Perna N.T."/>
        </authorList>
    </citation>
    <scope>NUCLEOTIDE SEQUENCE [LARGE SCALE GENOMIC DNA]</scope>
    <source>
        <strain evidence="2 3">ATCC 33320</strain>
    </source>
</reference>
<dbReference type="STRING" id="1006004.GBAG_2447"/>
<feature type="domain" description="Tail spike TSP1/Gp66 N-terminal" evidence="1">
    <location>
        <begin position="60"/>
        <end position="131"/>
    </location>
</feature>
<name>A0A085GD64_9ENTR</name>
<dbReference type="Proteomes" id="UP000028653">
    <property type="component" value="Unassembled WGS sequence"/>
</dbReference>
<sequence>MATTPTTPTQLPVPSEKPQDLKFNAGKIDEFVTSMEWTYTDRFDNKHYTIEGINYLAQQVMSSFGYVTLSGVTFTTGATVSTPNEVLFNTADNSYYKWSGSFAAGPKIVPSNSTPESTGGIGPGKWLNVGDTTLRSDLAAGEKANLVGYTNPENGDESTVDETLTAKLPNVIGSVTTPATGQKFLSLKTYSGDHDFCYINGGSETKATKKYKKTGNATVTLSPVNGATPAALTVDTVGYVDPTSPDTSGTPVAPQRTSLSQLTFEGDDAGSECGLAILQGMEFRLDRLSFRKTKIALWMKDVWMTEITGLSAWGQIRHEGGTSTTYKNCFAKVIDPTVNHGAFRLSNLNYSNLISCASDGTLNTAYWFDNCDAVNVIGCGCEVPSAPPGGYGAAISIINSCNMVFDSFRCLPKPDETQPLVAVFSDNSIAFNNLCNATSGTYGWDLFVHGTGNIITFNGGKFNTGEIPKVGVSAAAAGSKIIVNTSSNKFIHVVSEGNDSVIFEPFSEYLSIDSTVAVTFGSTTTGVTTVAKDVKYRKEGGLVTVEFYLEFNGGPGQAGVMLMRNLPYVAKNIASGTVSVTRDLPSSRGQFTVTIDRGSNSLQFFKFANPTCTAVNETDITSTTAIRGSITYTVNSQFY</sequence>
<accession>A0A085GD64</accession>
<keyword evidence="3" id="KW-1185">Reference proteome</keyword>
<dbReference type="AlphaFoldDB" id="A0A085GD64"/>
<dbReference type="Gene3D" id="2.10.10.80">
    <property type="match status" value="1"/>
</dbReference>
<comment type="caution">
    <text evidence="2">The sequence shown here is derived from an EMBL/GenBank/DDBJ whole genome shotgun (WGS) entry which is preliminary data.</text>
</comment>